<proteinExistence type="predicted"/>
<organism evidence="1 2">
    <name type="scientific">Dactylosporangium sucinum</name>
    <dbReference type="NCBI Taxonomy" id="1424081"/>
    <lineage>
        <taxon>Bacteria</taxon>
        <taxon>Bacillati</taxon>
        <taxon>Actinomycetota</taxon>
        <taxon>Actinomycetes</taxon>
        <taxon>Micromonosporales</taxon>
        <taxon>Micromonosporaceae</taxon>
        <taxon>Dactylosporangium</taxon>
    </lineage>
</organism>
<gene>
    <name evidence="1" type="ORF">GCM10007977_047950</name>
</gene>
<dbReference type="Proteomes" id="UP000642070">
    <property type="component" value="Unassembled WGS sequence"/>
</dbReference>
<dbReference type="InterPro" id="IPR053137">
    <property type="entry name" value="NLR-like"/>
</dbReference>
<sequence>MAGAYGLVVVTTRDGRPGTWATWCTCRLVDVLEPADATAVLLDNTGGRAGNAVDAAMLAERLGNLPLALRHAGAYLAETTTTPWPDADAITTFAGYHAALDAGRLPSNHPDTATDVVEHTWRLSLDLLDRRGITEAPGLLRLLSSFADSPTPYQILLDPTVLARSSIFADVSGARLWDAIRALAGLGLAHLTGHPGRERLETDVPVIRLHPMLHELHRPGRLEPASRDEYQDLRLQLLLHAIRLVEGPEDPTGWPEWGRVAPHALHALREYAAVQPPRPAMAEHCAVATIATRYLKARGLYEVAELHYQEILAAAIPIAGDTHPEVLETRHYLAMLRHDRGHYADSAAEFRAVYAARRQVLGEHHPDTLATRLQVADALSHEQRLEEAEQECRAVLRLRSDTLGPDHADTLHSRHQLAYLLRDQGLYAQAATEYRGVLEAQTRVLGADDPRAIMVRDQLAHVLYQLGDHASAEREARAVYEYRIVVLGDAHPDTLLTRRTIADVLRARGDHEDAARMYAEILSRQREVLGDDHPWMDLVRQSAAENEAQRLGQESS</sequence>
<reference evidence="1" key="2">
    <citation type="submission" date="2020-09" db="EMBL/GenBank/DDBJ databases">
        <authorList>
            <person name="Sun Q."/>
            <person name="Ohkuma M."/>
        </authorList>
    </citation>
    <scope>NUCLEOTIDE SEQUENCE</scope>
    <source>
        <strain evidence="1">JCM 19831</strain>
    </source>
</reference>
<accession>A0A917WY33</accession>
<protein>
    <recommendedName>
        <fullName evidence="3">Tetratricopeptide repeat protein</fullName>
    </recommendedName>
</protein>
<name>A0A917WY33_9ACTN</name>
<dbReference type="AlphaFoldDB" id="A0A917WY33"/>
<dbReference type="Pfam" id="PF13374">
    <property type="entry name" value="TPR_10"/>
    <property type="match status" value="1"/>
</dbReference>
<evidence type="ECO:0000313" key="1">
    <source>
        <dbReference type="EMBL" id="GGM40917.1"/>
    </source>
</evidence>
<evidence type="ECO:0000313" key="2">
    <source>
        <dbReference type="Proteomes" id="UP000642070"/>
    </source>
</evidence>
<dbReference type="Pfam" id="PF13424">
    <property type="entry name" value="TPR_12"/>
    <property type="match status" value="2"/>
</dbReference>
<dbReference type="SUPFAM" id="SSF48452">
    <property type="entry name" value="TPR-like"/>
    <property type="match status" value="2"/>
</dbReference>
<dbReference type="EMBL" id="BMPI01000023">
    <property type="protein sequence ID" value="GGM40917.1"/>
    <property type="molecule type" value="Genomic_DNA"/>
</dbReference>
<dbReference type="PANTHER" id="PTHR46082">
    <property type="entry name" value="ATP/GTP-BINDING PROTEIN-RELATED"/>
    <property type="match status" value="1"/>
</dbReference>
<dbReference type="Gene3D" id="1.25.40.10">
    <property type="entry name" value="Tetratricopeptide repeat domain"/>
    <property type="match status" value="2"/>
</dbReference>
<keyword evidence="2" id="KW-1185">Reference proteome</keyword>
<dbReference type="InterPro" id="IPR011990">
    <property type="entry name" value="TPR-like_helical_dom_sf"/>
</dbReference>
<comment type="caution">
    <text evidence="1">The sequence shown here is derived from an EMBL/GenBank/DDBJ whole genome shotgun (WGS) entry which is preliminary data.</text>
</comment>
<reference evidence="1" key="1">
    <citation type="journal article" date="2014" name="Int. J. Syst. Evol. Microbiol.">
        <title>Complete genome sequence of Corynebacterium casei LMG S-19264T (=DSM 44701T), isolated from a smear-ripened cheese.</title>
        <authorList>
            <consortium name="US DOE Joint Genome Institute (JGI-PGF)"/>
            <person name="Walter F."/>
            <person name="Albersmeier A."/>
            <person name="Kalinowski J."/>
            <person name="Ruckert C."/>
        </authorList>
    </citation>
    <scope>NUCLEOTIDE SEQUENCE</scope>
    <source>
        <strain evidence="1">JCM 19831</strain>
    </source>
</reference>
<dbReference type="PANTHER" id="PTHR46082:SF6">
    <property type="entry name" value="AAA+ ATPASE DOMAIN-CONTAINING PROTEIN-RELATED"/>
    <property type="match status" value="1"/>
</dbReference>
<evidence type="ECO:0008006" key="3">
    <source>
        <dbReference type="Google" id="ProtNLM"/>
    </source>
</evidence>